<proteinExistence type="predicted"/>
<dbReference type="KEGG" id="hja:BST95_00860"/>
<name>A0AAP8SLZ7_9GAMM</name>
<feature type="signal peptide" evidence="1">
    <location>
        <begin position="1"/>
        <end position="29"/>
    </location>
</feature>
<reference evidence="2 3" key="1">
    <citation type="submission" date="2018-01" db="EMBL/GenBank/DDBJ databases">
        <title>The draft genome sequence of Halioglobus japonicus S1-36.</title>
        <authorList>
            <person name="Du Z.-J."/>
            <person name="Shi M.-J."/>
        </authorList>
    </citation>
    <scope>NUCLEOTIDE SEQUENCE [LARGE SCALE GENOMIC DNA]</scope>
    <source>
        <strain evidence="2 3">S1-36</strain>
    </source>
</reference>
<protein>
    <submittedName>
        <fullName evidence="2">Uncharacterized protein</fullName>
    </submittedName>
</protein>
<gene>
    <name evidence="2" type="ORF">C0029_17920</name>
</gene>
<keyword evidence="3" id="KW-1185">Reference proteome</keyword>
<dbReference type="Proteomes" id="UP000235162">
    <property type="component" value="Unassembled WGS sequence"/>
</dbReference>
<dbReference type="EMBL" id="PKUR01000005">
    <property type="protein sequence ID" value="PLW84871.1"/>
    <property type="molecule type" value="Genomic_DNA"/>
</dbReference>
<sequence length="313" mass="34123">MVGPGRFAARFANGLVLVMILAGSSPGVAQDEPADNTASRYQRTVSALVTGEETERRRFATIALLELAEIYLAEADLARGEARESDRAGRLLGWSRAVEQYAGQLMLVRDDIELGLPVELRSHAHEVPAVSVAGRTILLAHPRKDQQPGYEQAVLTRFCTGTRCNELTRTLVAEAPIPMSAASVSPRWEFSAAGPVCSHAGLSLTFRAGGQLGLQRSLCEQLMQEAEELATELAWQQRHSVAVDWDALEILPTPQRPEHLILLNSAGDSLLLTLPLVYGTPALLGQLAPWLQQRHRREGASPLHLHAAELGWE</sequence>
<feature type="chain" id="PRO_5042989323" evidence="1">
    <location>
        <begin position="30"/>
        <end position="313"/>
    </location>
</feature>
<evidence type="ECO:0000256" key="1">
    <source>
        <dbReference type="SAM" id="SignalP"/>
    </source>
</evidence>
<accession>A0AAP8SLZ7</accession>
<evidence type="ECO:0000313" key="3">
    <source>
        <dbReference type="Proteomes" id="UP000235162"/>
    </source>
</evidence>
<organism evidence="2 3">
    <name type="scientific">Halioglobus japonicus</name>
    <dbReference type="NCBI Taxonomy" id="930805"/>
    <lineage>
        <taxon>Bacteria</taxon>
        <taxon>Pseudomonadati</taxon>
        <taxon>Pseudomonadota</taxon>
        <taxon>Gammaproteobacteria</taxon>
        <taxon>Cellvibrionales</taxon>
        <taxon>Halieaceae</taxon>
        <taxon>Halioglobus</taxon>
    </lineage>
</organism>
<dbReference type="RefSeq" id="WP_084197767.1">
    <property type="nucleotide sequence ID" value="NZ_BMYL01000006.1"/>
</dbReference>
<comment type="caution">
    <text evidence="2">The sequence shown here is derived from an EMBL/GenBank/DDBJ whole genome shotgun (WGS) entry which is preliminary data.</text>
</comment>
<evidence type="ECO:0000313" key="2">
    <source>
        <dbReference type="EMBL" id="PLW84871.1"/>
    </source>
</evidence>
<keyword evidence="1" id="KW-0732">Signal</keyword>
<dbReference type="AlphaFoldDB" id="A0AAP8SLZ7"/>